<proteinExistence type="predicted"/>
<protein>
    <submittedName>
        <fullName evidence="1">Uncharacterized protein</fullName>
    </submittedName>
</protein>
<reference evidence="1 2" key="1">
    <citation type="submission" date="2019-08" db="EMBL/GenBank/DDBJ databases">
        <title>100 year-old enigma solved: identification of Planctomyces bekefii, the type genus and species of the phylum Planctomycetes.</title>
        <authorList>
            <person name="Svetlana D.N."/>
            <person name="Overmann J."/>
        </authorList>
    </citation>
    <scope>NUCLEOTIDE SEQUENCE [LARGE SCALE GENOMIC DNA]</scope>
    <source>
        <strain evidence="1">Phe10_nw2017</strain>
    </source>
</reference>
<evidence type="ECO:0000313" key="1">
    <source>
        <dbReference type="EMBL" id="TWW08103.1"/>
    </source>
</evidence>
<comment type="caution">
    <text evidence="1">The sequence shown here is derived from an EMBL/GenBank/DDBJ whole genome shotgun (WGS) entry which is preliminary data.</text>
</comment>
<gene>
    <name evidence="1" type="ORF">E3A20_27680</name>
</gene>
<dbReference type="AlphaFoldDB" id="A0A5C6M1Q4"/>
<organism evidence="1 2">
    <name type="scientific">Planctomyces bekefii</name>
    <dbReference type="NCBI Taxonomy" id="1653850"/>
    <lineage>
        <taxon>Bacteria</taxon>
        <taxon>Pseudomonadati</taxon>
        <taxon>Planctomycetota</taxon>
        <taxon>Planctomycetia</taxon>
        <taxon>Planctomycetales</taxon>
        <taxon>Planctomycetaceae</taxon>
        <taxon>Planctomyces</taxon>
    </lineage>
</organism>
<dbReference type="Proteomes" id="UP000321083">
    <property type="component" value="Unassembled WGS sequence"/>
</dbReference>
<dbReference type="EMBL" id="SRHE01000842">
    <property type="protein sequence ID" value="TWW08103.1"/>
    <property type="molecule type" value="Genomic_DNA"/>
</dbReference>
<reference evidence="1 2" key="2">
    <citation type="submission" date="2019-08" db="EMBL/GenBank/DDBJ databases">
        <authorList>
            <person name="Henke P."/>
        </authorList>
    </citation>
    <scope>NUCLEOTIDE SEQUENCE [LARGE SCALE GENOMIC DNA]</scope>
    <source>
        <strain evidence="1">Phe10_nw2017</strain>
    </source>
</reference>
<evidence type="ECO:0000313" key="2">
    <source>
        <dbReference type="Proteomes" id="UP000321083"/>
    </source>
</evidence>
<accession>A0A5C6M1Q4</accession>
<keyword evidence="2" id="KW-1185">Reference proteome</keyword>
<name>A0A5C6M1Q4_9PLAN</name>
<sequence>MDRVFCWLNRFWAAGVSQVNQHMSEPGVFGDLQLDSGVVLTRRGLIHALGAGAGSIGLARPLSDAGESGLLPFAPRAWRLIHLF</sequence>